<dbReference type="EMBL" id="JACHWS010000002">
    <property type="protein sequence ID" value="MBB3038366.1"/>
    <property type="molecule type" value="Genomic_DNA"/>
</dbReference>
<keyword evidence="1" id="KW-0732">Signal</keyword>
<feature type="signal peptide" evidence="1">
    <location>
        <begin position="1"/>
        <end position="26"/>
    </location>
</feature>
<evidence type="ECO:0000313" key="3">
    <source>
        <dbReference type="EMBL" id="MBB3038366.1"/>
    </source>
</evidence>
<name>A0A839RQK4_9ACTN</name>
<dbReference type="AlphaFoldDB" id="A0A839RQK4"/>
<gene>
    <name evidence="3" type="ORF">FHU29_002815</name>
</gene>
<sequence length="126" mass="13126">MNTRFIQKSLAGAAIVALAAVLPACGADDNGSDAEETTTNAVGGAVDAIVDLAFVSALRNQYPDVAADMTDDEILSAAEDVCDDVRDGDDRDDLIDSVRDSFESGDAEIDDARADQILNLLQSTGC</sequence>
<feature type="domain" description="DUF732" evidence="2">
    <location>
        <begin position="51"/>
        <end position="114"/>
    </location>
</feature>
<keyword evidence="4" id="KW-1185">Reference proteome</keyword>
<dbReference type="InterPro" id="IPR007969">
    <property type="entry name" value="DUF732"/>
</dbReference>
<dbReference type="RefSeq" id="WP_064438559.1">
    <property type="nucleotide sequence ID" value="NZ_BDDI01000001.1"/>
</dbReference>
<dbReference type="Pfam" id="PF05305">
    <property type="entry name" value="DUF732"/>
    <property type="match status" value="1"/>
</dbReference>
<proteinExistence type="predicted"/>
<protein>
    <recommendedName>
        <fullName evidence="2">DUF732 domain-containing protein</fullName>
    </recommendedName>
</protein>
<dbReference type="Proteomes" id="UP000567922">
    <property type="component" value="Unassembled WGS sequence"/>
</dbReference>
<evidence type="ECO:0000313" key="4">
    <source>
        <dbReference type="Proteomes" id="UP000567922"/>
    </source>
</evidence>
<comment type="caution">
    <text evidence="3">The sequence shown here is derived from an EMBL/GenBank/DDBJ whole genome shotgun (WGS) entry which is preliminary data.</text>
</comment>
<reference evidence="3 4" key="1">
    <citation type="submission" date="2020-08" db="EMBL/GenBank/DDBJ databases">
        <title>Sequencing the genomes of 1000 actinobacteria strains.</title>
        <authorList>
            <person name="Klenk H.-P."/>
        </authorList>
    </citation>
    <scope>NUCLEOTIDE SEQUENCE [LARGE SCALE GENOMIC DNA]</scope>
    <source>
        <strain evidence="3 4">DSM 45258</strain>
    </source>
</reference>
<evidence type="ECO:0000256" key="1">
    <source>
        <dbReference type="SAM" id="SignalP"/>
    </source>
</evidence>
<feature type="chain" id="PRO_5038755537" description="DUF732 domain-containing protein" evidence="1">
    <location>
        <begin position="27"/>
        <end position="126"/>
    </location>
</feature>
<dbReference type="OrthoDB" id="9841751at2"/>
<organism evidence="3 4">
    <name type="scientific">Hoyosella altamirensis</name>
    <dbReference type="NCBI Taxonomy" id="616997"/>
    <lineage>
        <taxon>Bacteria</taxon>
        <taxon>Bacillati</taxon>
        <taxon>Actinomycetota</taxon>
        <taxon>Actinomycetes</taxon>
        <taxon>Mycobacteriales</taxon>
        <taxon>Hoyosellaceae</taxon>
        <taxon>Hoyosella</taxon>
    </lineage>
</organism>
<evidence type="ECO:0000259" key="2">
    <source>
        <dbReference type="Pfam" id="PF05305"/>
    </source>
</evidence>
<accession>A0A839RQK4</accession>